<dbReference type="AlphaFoldDB" id="A0A2Z2MQZ3"/>
<dbReference type="InterPro" id="IPR053796">
    <property type="entry name" value="Trm14-like"/>
</dbReference>
<dbReference type="OrthoDB" id="7080at2157"/>
<dbReference type="PANTHER" id="PTHR14911:SF13">
    <property type="entry name" value="TRNA (GUANINE(6)-N2)-METHYLTRANSFERASE THUMP3"/>
    <property type="match status" value="1"/>
</dbReference>
<dbReference type="InterPro" id="IPR000241">
    <property type="entry name" value="RlmKL-like_Mtase"/>
</dbReference>
<dbReference type="InterPro" id="IPR053943">
    <property type="entry name" value="RlmKL-like_Mtase_CS"/>
</dbReference>
<dbReference type="Pfam" id="PF01170">
    <property type="entry name" value="UPF0020"/>
    <property type="match status" value="1"/>
</dbReference>
<protein>
    <submittedName>
        <fullName evidence="9">DNA methyltransferase</fullName>
    </submittedName>
</protein>
<evidence type="ECO:0000313" key="10">
    <source>
        <dbReference type="Proteomes" id="UP000250125"/>
    </source>
</evidence>
<dbReference type="EMBL" id="CP015103">
    <property type="protein sequence ID" value="ASJ08196.1"/>
    <property type="molecule type" value="Genomic_DNA"/>
</dbReference>
<organism evidence="9 10">
    <name type="scientific">Thermococcus siculi</name>
    <dbReference type="NCBI Taxonomy" id="72803"/>
    <lineage>
        <taxon>Archaea</taxon>
        <taxon>Methanobacteriati</taxon>
        <taxon>Methanobacteriota</taxon>
        <taxon>Thermococci</taxon>
        <taxon>Thermococcales</taxon>
        <taxon>Thermococcaceae</taxon>
        <taxon>Thermococcus</taxon>
    </lineage>
</organism>
<dbReference type="GO" id="GO:0003723">
    <property type="term" value="F:RNA binding"/>
    <property type="evidence" value="ECO:0007669"/>
    <property type="project" value="UniProtKB-UniRule"/>
</dbReference>
<comment type="subcellular location">
    <subcellularLocation>
        <location evidence="1">Cytoplasm</location>
    </subcellularLocation>
</comment>
<dbReference type="GO" id="GO:0005737">
    <property type="term" value="C:cytoplasm"/>
    <property type="evidence" value="ECO:0007669"/>
    <property type="project" value="UniProtKB-SubCell"/>
</dbReference>
<dbReference type="SUPFAM" id="SSF143437">
    <property type="entry name" value="THUMP domain-like"/>
    <property type="match status" value="1"/>
</dbReference>
<dbReference type="GeneID" id="33317116"/>
<evidence type="ECO:0000256" key="1">
    <source>
        <dbReference type="ARBA" id="ARBA00004496"/>
    </source>
</evidence>
<evidence type="ECO:0000256" key="7">
    <source>
        <dbReference type="PROSITE-ProRule" id="PRU00529"/>
    </source>
</evidence>
<reference evidence="9 10" key="1">
    <citation type="submission" date="2016-04" db="EMBL/GenBank/DDBJ databases">
        <title>Complete genome sequence of Thermococcus siculi type strain RG-20.</title>
        <authorList>
            <person name="Oger P.M."/>
        </authorList>
    </citation>
    <scope>NUCLEOTIDE SEQUENCE [LARGE SCALE GENOMIC DNA]</scope>
    <source>
        <strain evidence="9 10">RG-20</strain>
    </source>
</reference>
<dbReference type="KEGG" id="tsl:A3L11_02720"/>
<dbReference type="Gene3D" id="3.30.2130.30">
    <property type="match status" value="1"/>
</dbReference>
<evidence type="ECO:0000256" key="5">
    <source>
        <dbReference type="ARBA" id="ARBA00022691"/>
    </source>
</evidence>
<dbReference type="Pfam" id="PF02926">
    <property type="entry name" value="THUMP"/>
    <property type="match status" value="1"/>
</dbReference>
<gene>
    <name evidence="9" type="ORF">A3L11_02720</name>
</gene>
<dbReference type="SUPFAM" id="SSF53335">
    <property type="entry name" value="S-adenosyl-L-methionine-dependent methyltransferases"/>
    <property type="match status" value="1"/>
</dbReference>
<keyword evidence="6" id="KW-0819">tRNA processing</keyword>
<accession>A0A2Z2MQZ3</accession>
<keyword evidence="5" id="KW-0949">S-adenosyl-L-methionine</keyword>
<feature type="domain" description="THUMP" evidence="8">
    <location>
        <begin position="69"/>
        <end position="182"/>
    </location>
</feature>
<dbReference type="PROSITE" id="PS01261">
    <property type="entry name" value="UPF0020"/>
    <property type="match status" value="1"/>
</dbReference>
<dbReference type="InterPro" id="IPR004114">
    <property type="entry name" value="THUMP_dom"/>
</dbReference>
<sequence>MRLVLTTSKGIEDLAKAEVENLLSDLGVQFLVEEKPLGVEGRVFAEVGEAFYTDEKGRKRELSIATYLNENSRLLHRVILEIASERFEKIGEEEPEVALRRIEEFVSELPVERYIKVSESFAVRSFRKGEHKITSIDIARTVGKAIFERLEHFGSPKVNLDHPAVIFRAELVGDVFFLGIDTTGDSSLHKRPWRVYDHPAHLKASIANALIELAEPNGGSFIDPFCGSGTIPIELALRGYEGRIICLEKYRKHLRGAEMNALSAGVYDRMEFVLGDATRLSEYIESVDFAVSNLPYGLKIGRKSMIPRLYMDFFAELAKVLEKRGVFITTEKKAIEKAIEENGFDIKHHRLIGHGGLMVHTYVIE</sequence>
<dbReference type="RefSeq" id="WP_088855436.1">
    <property type="nucleotide sequence ID" value="NZ_CP015103.1"/>
</dbReference>
<evidence type="ECO:0000256" key="6">
    <source>
        <dbReference type="ARBA" id="ARBA00022694"/>
    </source>
</evidence>
<evidence type="ECO:0000259" key="8">
    <source>
        <dbReference type="PROSITE" id="PS51165"/>
    </source>
</evidence>
<dbReference type="PANTHER" id="PTHR14911">
    <property type="entry name" value="THUMP DOMAIN-CONTAINING"/>
    <property type="match status" value="1"/>
</dbReference>
<dbReference type="SMART" id="SM00981">
    <property type="entry name" value="THUMP"/>
    <property type="match status" value="1"/>
</dbReference>
<evidence type="ECO:0000256" key="3">
    <source>
        <dbReference type="ARBA" id="ARBA00022603"/>
    </source>
</evidence>
<dbReference type="CDD" id="cd02440">
    <property type="entry name" value="AdoMet_MTases"/>
    <property type="match status" value="1"/>
</dbReference>
<evidence type="ECO:0000313" key="9">
    <source>
        <dbReference type="EMBL" id="ASJ08196.1"/>
    </source>
</evidence>
<keyword evidence="4 9" id="KW-0808">Transferase</keyword>
<keyword evidence="2" id="KW-0963">Cytoplasm</keyword>
<name>A0A2Z2MQZ3_9EURY</name>
<dbReference type="Gene3D" id="3.40.50.150">
    <property type="entry name" value="Vaccinia Virus protein VP39"/>
    <property type="match status" value="1"/>
</dbReference>
<keyword evidence="3 9" id="KW-0489">Methyltransferase</keyword>
<dbReference type="Proteomes" id="UP000250125">
    <property type="component" value="Chromosome"/>
</dbReference>
<proteinExistence type="predicted"/>
<evidence type="ECO:0000256" key="4">
    <source>
        <dbReference type="ARBA" id="ARBA00022679"/>
    </source>
</evidence>
<evidence type="ECO:0000256" key="2">
    <source>
        <dbReference type="ARBA" id="ARBA00022490"/>
    </source>
</evidence>
<dbReference type="InterPro" id="IPR029063">
    <property type="entry name" value="SAM-dependent_MTases_sf"/>
</dbReference>
<dbReference type="PROSITE" id="PS51165">
    <property type="entry name" value="THUMP"/>
    <property type="match status" value="1"/>
</dbReference>
<dbReference type="GO" id="GO:0030488">
    <property type="term" value="P:tRNA methylation"/>
    <property type="evidence" value="ECO:0007669"/>
    <property type="project" value="TreeGrafter"/>
</dbReference>
<dbReference type="GO" id="GO:0016423">
    <property type="term" value="F:tRNA (guanine) methyltransferase activity"/>
    <property type="evidence" value="ECO:0007669"/>
    <property type="project" value="TreeGrafter"/>
</dbReference>
<keyword evidence="7" id="KW-0694">RNA-binding</keyword>
<dbReference type="NCBIfam" id="NF040850">
    <property type="entry name" value="Trm14_Thcoccales"/>
    <property type="match status" value="1"/>
</dbReference>
<dbReference type="CDD" id="cd11715">
    <property type="entry name" value="THUMP_AdoMetMT"/>
    <property type="match status" value="1"/>
</dbReference>
<keyword evidence="10" id="KW-1185">Reference proteome</keyword>